<protein>
    <submittedName>
        <fullName evidence="1">Bacillithiol system redox-active protein YtxJ</fullName>
    </submittedName>
</protein>
<keyword evidence="2" id="KW-1185">Reference proteome</keyword>
<dbReference type="Pfam" id="PF11009">
    <property type="entry name" value="BrxC"/>
    <property type="match status" value="1"/>
</dbReference>
<reference evidence="1 2" key="1">
    <citation type="submission" date="2018-10" db="EMBL/GenBank/DDBJ databases">
        <title>Genome Sequence of Cohnella sp.</title>
        <authorList>
            <person name="Srinivasan S."/>
            <person name="Kim M.K."/>
        </authorList>
    </citation>
    <scope>NUCLEOTIDE SEQUENCE [LARGE SCALE GENOMIC DNA]</scope>
    <source>
        <strain evidence="1 2">18JY8-7</strain>
    </source>
</reference>
<dbReference type="RefSeq" id="WP_123039922.1">
    <property type="nucleotide sequence ID" value="NZ_CP033433.1"/>
</dbReference>
<dbReference type="SUPFAM" id="SSF52833">
    <property type="entry name" value="Thioredoxin-like"/>
    <property type="match status" value="1"/>
</dbReference>
<dbReference type="NCBIfam" id="TIGR04019">
    <property type="entry name" value="B_thiol_YtxJ"/>
    <property type="match status" value="1"/>
</dbReference>
<dbReference type="InterPro" id="IPR022551">
    <property type="entry name" value="BrxC"/>
</dbReference>
<dbReference type="KEGG" id="coh:EAV92_04345"/>
<dbReference type="Proteomes" id="UP000269097">
    <property type="component" value="Chromosome"/>
</dbReference>
<evidence type="ECO:0000313" key="1">
    <source>
        <dbReference type="EMBL" id="AYQ71860.1"/>
    </source>
</evidence>
<accession>A0A3G3JUE8</accession>
<dbReference type="EMBL" id="CP033433">
    <property type="protein sequence ID" value="AYQ71860.1"/>
    <property type="molecule type" value="Genomic_DNA"/>
</dbReference>
<proteinExistence type="predicted"/>
<sequence length="120" mass="13517">MTTIHQLQTLEQWQEAVQSSSERPLLVFKHSTSCPISAGAHEEYTNFVKDSADGKFDFAIVHVIEDRPVSNAIAERLGVQHKSPQAILVQDGKPVWDESHWRITYEFLSEKLGKPEGASE</sequence>
<name>A0A3G3JUE8_9BACL</name>
<evidence type="ECO:0000313" key="2">
    <source>
        <dbReference type="Proteomes" id="UP000269097"/>
    </source>
</evidence>
<gene>
    <name evidence="1" type="primary">ytxJ</name>
    <name evidence="1" type="ORF">EAV92_04345</name>
</gene>
<organism evidence="1 2">
    <name type="scientific">Cohnella candidum</name>
    <dbReference type="NCBI Taxonomy" id="2674991"/>
    <lineage>
        <taxon>Bacteria</taxon>
        <taxon>Bacillati</taxon>
        <taxon>Bacillota</taxon>
        <taxon>Bacilli</taxon>
        <taxon>Bacillales</taxon>
        <taxon>Paenibacillaceae</taxon>
        <taxon>Cohnella</taxon>
    </lineage>
</organism>
<dbReference type="AlphaFoldDB" id="A0A3G3JUE8"/>
<dbReference type="InterPro" id="IPR036249">
    <property type="entry name" value="Thioredoxin-like_sf"/>
</dbReference>
<dbReference type="Gene3D" id="3.40.30.10">
    <property type="entry name" value="Glutaredoxin"/>
    <property type="match status" value="1"/>
</dbReference>